<evidence type="ECO:0000259" key="7">
    <source>
        <dbReference type="Pfam" id="PF08281"/>
    </source>
</evidence>
<comment type="caution">
    <text evidence="9">The sequence shown here is derived from an EMBL/GenBank/DDBJ whole genome shotgun (WGS) entry which is preliminary data.</text>
</comment>
<dbReference type="EMBL" id="JANFNG010000006">
    <property type="protein sequence ID" value="MCQ4080972.1"/>
    <property type="molecule type" value="Genomic_DNA"/>
</dbReference>
<evidence type="ECO:0000256" key="6">
    <source>
        <dbReference type="SAM" id="MobiDB-lite"/>
    </source>
</evidence>
<evidence type="ECO:0000313" key="10">
    <source>
        <dbReference type="Proteomes" id="UP001057702"/>
    </source>
</evidence>
<evidence type="ECO:0000256" key="2">
    <source>
        <dbReference type="ARBA" id="ARBA00023015"/>
    </source>
</evidence>
<feature type="region of interest" description="Disordered" evidence="6">
    <location>
        <begin position="367"/>
        <end position="454"/>
    </location>
</feature>
<proteinExistence type="inferred from homology"/>
<dbReference type="InterPro" id="IPR013324">
    <property type="entry name" value="RNA_pol_sigma_r3/r4-like"/>
</dbReference>
<reference evidence="9" key="1">
    <citation type="submission" date="2022-06" db="EMBL/GenBank/DDBJ databases">
        <title>Draft genome sequence of Streptomyces sp. RB6PN25 isolated from peat swamp forest in Thailand.</title>
        <authorList>
            <person name="Duangmal K."/>
            <person name="Klaysubun C."/>
        </authorList>
    </citation>
    <scope>NUCLEOTIDE SEQUENCE</scope>
    <source>
        <strain evidence="9">RB6PN25</strain>
    </source>
</reference>
<evidence type="ECO:0000256" key="3">
    <source>
        <dbReference type="ARBA" id="ARBA00023082"/>
    </source>
</evidence>
<dbReference type="InterPro" id="IPR013249">
    <property type="entry name" value="RNA_pol_sigma70_r4_t2"/>
</dbReference>
<name>A0ABT1PTH5_9ACTN</name>
<feature type="compositionally biased region" description="Low complexity" evidence="6">
    <location>
        <begin position="413"/>
        <end position="452"/>
    </location>
</feature>
<feature type="compositionally biased region" description="Basic and acidic residues" evidence="6">
    <location>
        <begin position="393"/>
        <end position="407"/>
    </location>
</feature>
<feature type="region of interest" description="Disordered" evidence="6">
    <location>
        <begin position="528"/>
        <end position="567"/>
    </location>
</feature>
<sequence>MSRSEHTPSRSPSSPAHRHPAPTGAHRAVPRATRRGTGPAAGQSAGPGAATALAMDTGPGCEPAVGTVPQQPPPLYEPYLDGLFTYCLSVLCGHDTAIAALGDMLAVAERHRGRLRDPELRRAWFYALARWACLRRLAEGRPSAGSPETPQSVADERRRELAALAWPEAAGTTPEQREALELAVRHQLSAREIAAVLGVDRDAARSLLSRAACEVERTRTALAVVELGSCPAVARLSGDTQVLLGTALRRELVRHVDECPACRLTAEQAVAAGPWPGTATPAVLAVVEAPRSAVCAAMLHSLRAIRSAGRSAGRVPHFDRRGFPLDMKDRAARRTLIRHRAVTTTVVAAVVAAPALALWVAYRNAPQTGEAQDTTSVSATDTDGTNPSDYGYADDRTSNDKAGDRHHATSLRTPGTTPTPKAATSADGSAGSSIASGSPRPTASSSPSSPSPGWITVAAQPQGSGTLITVTDEGGSPVHWKASTDAYWLHLSTTSGTLRPGRSVAITVTVDQAAQPAGPWRARITFEPSGSTVTIEGQGASPSPTPSPTPTPSSSPTPTSGPGPKPS</sequence>
<organism evidence="9 10">
    <name type="scientific">Streptomyces humicola</name>
    <dbReference type="NCBI Taxonomy" id="2953240"/>
    <lineage>
        <taxon>Bacteria</taxon>
        <taxon>Bacillati</taxon>
        <taxon>Actinomycetota</taxon>
        <taxon>Actinomycetes</taxon>
        <taxon>Kitasatosporales</taxon>
        <taxon>Streptomycetaceae</taxon>
        <taxon>Streptomyces</taxon>
    </lineage>
</organism>
<keyword evidence="5" id="KW-0804">Transcription</keyword>
<keyword evidence="3" id="KW-0731">Sigma factor</keyword>
<protein>
    <submittedName>
        <fullName evidence="9">Sigma-70 family RNA polymerase sigma factor</fullName>
    </submittedName>
</protein>
<evidence type="ECO:0000256" key="5">
    <source>
        <dbReference type="ARBA" id="ARBA00023163"/>
    </source>
</evidence>
<feature type="compositionally biased region" description="Low complexity" evidence="6">
    <location>
        <begin position="36"/>
        <end position="50"/>
    </location>
</feature>
<dbReference type="InterPro" id="IPR039425">
    <property type="entry name" value="RNA_pol_sigma-70-like"/>
</dbReference>
<dbReference type="InterPro" id="IPR024361">
    <property type="entry name" value="BACON"/>
</dbReference>
<gene>
    <name evidence="9" type="ORF">NGB36_10270</name>
</gene>
<dbReference type="Pfam" id="PF08281">
    <property type="entry name" value="Sigma70_r4_2"/>
    <property type="match status" value="1"/>
</dbReference>
<dbReference type="Gene3D" id="1.20.140.160">
    <property type="match status" value="1"/>
</dbReference>
<keyword evidence="2" id="KW-0805">Transcription regulation</keyword>
<evidence type="ECO:0000256" key="4">
    <source>
        <dbReference type="ARBA" id="ARBA00023125"/>
    </source>
</evidence>
<keyword evidence="10" id="KW-1185">Reference proteome</keyword>
<evidence type="ECO:0000313" key="9">
    <source>
        <dbReference type="EMBL" id="MCQ4080972.1"/>
    </source>
</evidence>
<dbReference type="PANTHER" id="PTHR43133:SF8">
    <property type="entry name" value="RNA POLYMERASE SIGMA FACTOR HI_1459-RELATED"/>
    <property type="match status" value="1"/>
</dbReference>
<dbReference type="Pfam" id="PF19190">
    <property type="entry name" value="BACON_2"/>
    <property type="match status" value="1"/>
</dbReference>
<feature type="compositionally biased region" description="Polar residues" evidence="6">
    <location>
        <begin position="367"/>
        <end position="388"/>
    </location>
</feature>
<feature type="compositionally biased region" description="Pro residues" evidence="6">
    <location>
        <begin position="543"/>
        <end position="567"/>
    </location>
</feature>
<feature type="region of interest" description="Disordered" evidence="6">
    <location>
        <begin position="1"/>
        <end position="50"/>
    </location>
</feature>
<feature type="domain" description="BACON" evidence="8">
    <location>
        <begin position="457"/>
        <end position="516"/>
    </location>
</feature>
<comment type="similarity">
    <text evidence="1">Belongs to the sigma-70 factor family. ECF subfamily.</text>
</comment>
<keyword evidence="4" id="KW-0238">DNA-binding</keyword>
<dbReference type="RefSeq" id="WP_255919887.1">
    <property type="nucleotide sequence ID" value="NZ_JANFNG010000006.1"/>
</dbReference>
<evidence type="ECO:0000256" key="1">
    <source>
        <dbReference type="ARBA" id="ARBA00010641"/>
    </source>
</evidence>
<dbReference type="PANTHER" id="PTHR43133">
    <property type="entry name" value="RNA POLYMERASE ECF-TYPE SIGMA FACTO"/>
    <property type="match status" value="1"/>
</dbReference>
<evidence type="ECO:0000259" key="8">
    <source>
        <dbReference type="Pfam" id="PF19190"/>
    </source>
</evidence>
<feature type="domain" description="RNA polymerase sigma factor 70 region 4 type 2" evidence="7">
    <location>
        <begin position="173"/>
        <end position="211"/>
    </location>
</feature>
<accession>A0ABT1PTH5</accession>
<dbReference type="SUPFAM" id="SSF88659">
    <property type="entry name" value="Sigma3 and sigma4 domains of RNA polymerase sigma factors"/>
    <property type="match status" value="1"/>
</dbReference>
<dbReference type="Proteomes" id="UP001057702">
    <property type="component" value="Unassembled WGS sequence"/>
</dbReference>